<dbReference type="PROSITE" id="PS51257">
    <property type="entry name" value="PROKAR_LIPOPROTEIN"/>
    <property type="match status" value="1"/>
</dbReference>
<keyword evidence="2 3" id="KW-0732">Signal</keyword>
<keyword evidence="3" id="KW-0547">Nucleotide-binding</keyword>
<gene>
    <name evidence="6" type="ORF">BUE93_07330</name>
</gene>
<reference evidence="6 7" key="1">
    <citation type="submission" date="2017-01" db="EMBL/GenBank/DDBJ databases">
        <title>New insights into the genetic diversity of Chromobacterium isolated from tropical freshwater lake.</title>
        <authorList>
            <person name="Santos A.B."/>
            <person name="Nascimento A.M."/>
            <person name="Da Silva P.C."/>
        </authorList>
    </citation>
    <scope>NUCLEOTIDE SEQUENCE [LARGE SCALE GENOMIC DNA]</scope>
    <source>
        <strain evidence="6 7">56AF</strain>
    </source>
</reference>
<dbReference type="EMBL" id="MTBD01000015">
    <property type="protein sequence ID" value="PRP71272.1"/>
    <property type="molecule type" value="Genomic_DNA"/>
</dbReference>
<dbReference type="GO" id="GO:0030288">
    <property type="term" value="C:outer membrane-bounded periplasmic space"/>
    <property type="evidence" value="ECO:0007669"/>
    <property type="project" value="TreeGrafter"/>
</dbReference>
<dbReference type="InterPro" id="IPR006146">
    <property type="entry name" value="5'-Nucleotdase_CS"/>
</dbReference>
<dbReference type="InterPro" id="IPR008334">
    <property type="entry name" value="5'-Nucleotdase_C"/>
</dbReference>
<sequence length="668" mass="71475">MKGIVMMKYFTLSAIALTALTGCSSTPSTQPEEGSKVDVTLLETTDIHQNLLSYDYYKLAANPSFGLERAATLIQQARAQYPNNLLLDDGDLIQGTALGDYQAVVNPVKCASMLAVHKVMNYLKYDAGTIGNHEFNYGLPFLSQVTNTDFRMADIGKPAGCGAPSYPQVLANVNNLADGKPIFQPYTLLKRTFTGTAPDGSSIQVPLNIGVIGFTPPTIMDWDKKNLQGKVITAGLLETANTYIPQMRQQGADLVVALSHGGLDPSSYSPTMENGSWHLTKTGIDALLIGHSHDIFPNPGSASSQFNNMQGVDNTKGLVNGVPTVMGGNWGNRLGLIHLTLKFTGGKWVVQNDKSAVETRSIKNADGTYVPADPNVGQLVAAEHQGTINYVKTPVGSTDFEMNTYFALLGDVSAIQVVNMAQQDYVSKYIKANLPQHASLPVLSVSAPFKAGRNGSSDFTDVKQGSIAINNAADLYLYPNTVQAVKVTGADLKNWLERSAQMFNTIDPTAAATQDLINPNFQVFNFDVMYGVQYQIDVTKPVGSRIVGLSYNGAPVDPAQQFVVATNNYRASGGGNFPGIDGTKTIIQSPDANRDVLIAYIKANGNLTRAQYGSTQPWSFVKVSTAAPVRFRSIAGQLPLAQLAGLKGLSGGSDNGDGTGDYLLDLSK</sequence>
<feature type="chain" id="PRO_5015370169" evidence="3">
    <location>
        <begin position="19"/>
        <end position="668"/>
    </location>
</feature>
<comment type="similarity">
    <text evidence="1 3">Belongs to the 5'-nucleotidase family.</text>
</comment>
<dbReference type="InterPro" id="IPR004843">
    <property type="entry name" value="Calcineurin-like_PHP"/>
</dbReference>
<proteinExistence type="inferred from homology"/>
<dbReference type="SUPFAM" id="SSF56300">
    <property type="entry name" value="Metallo-dependent phosphatases"/>
    <property type="match status" value="1"/>
</dbReference>
<dbReference type="Pfam" id="PF00149">
    <property type="entry name" value="Metallophos"/>
    <property type="match status" value="1"/>
</dbReference>
<dbReference type="GO" id="GO:0016788">
    <property type="term" value="F:hydrolase activity, acting on ester bonds"/>
    <property type="evidence" value="ECO:0007669"/>
    <property type="project" value="InterPro"/>
</dbReference>
<dbReference type="Gene3D" id="3.90.780.10">
    <property type="entry name" value="5'-Nucleotidase, C-terminal domain"/>
    <property type="match status" value="1"/>
</dbReference>
<dbReference type="SUPFAM" id="SSF55816">
    <property type="entry name" value="5'-nucleotidase (syn. UDP-sugar hydrolase), C-terminal domain"/>
    <property type="match status" value="1"/>
</dbReference>
<dbReference type="GO" id="GO:0046872">
    <property type="term" value="F:metal ion binding"/>
    <property type="evidence" value="ECO:0007669"/>
    <property type="project" value="InterPro"/>
</dbReference>
<dbReference type="OrthoDB" id="9803927at2"/>
<evidence type="ECO:0000256" key="3">
    <source>
        <dbReference type="RuleBase" id="RU362119"/>
    </source>
</evidence>
<dbReference type="InterPro" id="IPR006179">
    <property type="entry name" value="5_nucleotidase/apyrase"/>
</dbReference>
<name>A0A2S9X6B1_9NEIS</name>
<evidence type="ECO:0000259" key="5">
    <source>
        <dbReference type="Pfam" id="PF02872"/>
    </source>
</evidence>
<dbReference type="GO" id="GO:0000166">
    <property type="term" value="F:nucleotide binding"/>
    <property type="evidence" value="ECO:0007669"/>
    <property type="project" value="UniProtKB-KW"/>
</dbReference>
<keyword evidence="3" id="KW-0378">Hydrolase</keyword>
<evidence type="ECO:0000256" key="1">
    <source>
        <dbReference type="ARBA" id="ARBA00006654"/>
    </source>
</evidence>
<dbReference type="InterPro" id="IPR029052">
    <property type="entry name" value="Metallo-depent_PP-like"/>
</dbReference>
<feature type="domain" description="5'-Nucleotidase C-terminal" evidence="5">
    <location>
        <begin position="457"/>
        <end position="578"/>
    </location>
</feature>
<organism evidence="6 7">
    <name type="scientific">Chromobacterium amazonense</name>
    <dbReference type="NCBI Taxonomy" id="1382803"/>
    <lineage>
        <taxon>Bacteria</taxon>
        <taxon>Pseudomonadati</taxon>
        <taxon>Pseudomonadota</taxon>
        <taxon>Betaproteobacteria</taxon>
        <taxon>Neisseriales</taxon>
        <taxon>Chromobacteriaceae</taxon>
        <taxon>Chromobacterium</taxon>
    </lineage>
</organism>
<accession>A0A2S9X6B1</accession>
<dbReference type="PROSITE" id="PS00786">
    <property type="entry name" value="5_NUCLEOTIDASE_2"/>
    <property type="match status" value="1"/>
</dbReference>
<dbReference type="PRINTS" id="PR01607">
    <property type="entry name" value="APYRASEFAMLY"/>
</dbReference>
<feature type="domain" description="Calcineurin-like phosphoesterase" evidence="4">
    <location>
        <begin position="41"/>
        <end position="293"/>
    </location>
</feature>
<dbReference type="PANTHER" id="PTHR11575:SF6">
    <property type="entry name" value="2',3'-CYCLIC-NUCLEOTIDE 2'-PHOSPHODIESTERASE_3'-NUCLEOTIDASE"/>
    <property type="match status" value="1"/>
</dbReference>
<dbReference type="AlphaFoldDB" id="A0A2S9X6B1"/>
<evidence type="ECO:0000313" key="6">
    <source>
        <dbReference type="EMBL" id="PRP71272.1"/>
    </source>
</evidence>
<protein>
    <submittedName>
        <fullName evidence="6">2',3'-cyclic-nucleotide 2'-phosphodiesterase</fullName>
    </submittedName>
</protein>
<evidence type="ECO:0000259" key="4">
    <source>
        <dbReference type="Pfam" id="PF00149"/>
    </source>
</evidence>
<dbReference type="GO" id="GO:0009166">
    <property type="term" value="P:nucleotide catabolic process"/>
    <property type="evidence" value="ECO:0007669"/>
    <property type="project" value="InterPro"/>
</dbReference>
<dbReference type="Pfam" id="PF02872">
    <property type="entry name" value="5_nucleotid_C"/>
    <property type="match status" value="1"/>
</dbReference>
<dbReference type="InterPro" id="IPR036907">
    <property type="entry name" value="5'-Nucleotdase_C_sf"/>
</dbReference>
<comment type="caution">
    <text evidence="6">The sequence shown here is derived from an EMBL/GenBank/DDBJ whole genome shotgun (WGS) entry which is preliminary data.</text>
</comment>
<feature type="signal peptide" evidence="3">
    <location>
        <begin position="1"/>
        <end position="18"/>
    </location>
</feature>
<evidence type="ECO:0000313" key="7">
    <source>
        <dbReference type="Proteomes" id="UP000239469"/>
    </source>
</evidence>
<dbReference type="PANTHER" id="PTHR11575">
    <property type="entry name" value="5'-NUCLEOTIDASE-RELATED"/>
    <property type="match status" value="1"/>
</dbReference>
<dbReference type="Gene3D" id="3.60.21.10">
    <property type="match status" value="1"/>
</dbReference>
<dbReference type="Proteomes" id="UP000239469">
    <property type="component" value="Unassembled WGS sequence"/>
</dbReference>
<evidence type="ECO:0000256" key="2">
    <source>
        <dbReference type="ARBA" id="ARBA00022729"/>
    </source>
</evidence>
<dbReference type="NCBIfam" id="NF006938">
    <property type="entry name" value="PRK09420.1"/>
    <property type="match status" value="1"/>
</dbReference>